<evidence type="ECO:0000313" key="4">
    <source>
        <dbReference type="Proteomes" id="UP001152519"/>
    </source>
</evidence>
<sequence length="334" mass="36264">MGYSVLYIAFGIVALWLLGEVLLQYKARLRWRLLAFCGFLGVAIGVVAGQIAVIVLGALAFGSGQAFVTLSYKRGFSTGWALGGRPGSSRRRKGAAPRSEPVLEVGPVEQDDFAVAGAIGADQPVVAEQISDQAAAGEDVYQPVPMHEDSGEYPLYGSQPSYAADPYTSAGYDNGYGSQGYQDWGAEAQPAAASYGYQNGQSGGYGDTGGWTAGGDQNAGQNAGHYGGQQQDYGYDQGGYQQPAAGYDYGQATGDWTPQPPQPPADPYGYGYPYQQDQQDQQQPYIPQQQPYESDQQQGYQQPQQPYEQQSYDQQQQQQQQQPQYADPYDPYRY</sequence>
<feature type="transmembrane region" description="Helical" evidence="2">
    <location>
        <begin position="6"/>
        <end position="23"/>
    </location>
</feature>
<feature type="compositionally biased region" description="Low complexity" evidence="1">
    <location>
        <begin position="214"/>
        <end position="252"/>
    </location>
</feature>
<organism evidence="3 4">
    <name type="scientific">Actinacidiphila cocklensis</name>
    <dbReference type="NCBI Taxonomy" id="887465"/>
    <lineage>
        <taxon>Bacteria</taxon>
        <taxon>Bacillati</taxon>
        <taxon>Actinomycetota</taxon>
        <taxon>Actinomycetes</taxon>
        <taxon>Kitasatosporales</taxon>
        <taxon>Streptomycetaceae</taxon>
        <taxon>Actinacidiphila</taxon>
    </lineage>
</organism>
<dbReference type="Proteomes" id="UP001152519">
    <property type="component" value="Unassembled WGS sequence"/>
</dbReference>
<evidence type="ECO:0000313" key="3">
    <source>
        <dbReference type="EMBL" id="CAG6395742.1"/>
    </source>
</evidence>
<dbReference type="RefSeq" id="WP_251493134.1">
    <property type="nucleotide sequence ID" value="NZ_CAJSLV010000065.1"/>
</dbReference>
<reference evidence="3" key="1">
    <citation type="submission" date="2021-05" db="EMBL/GenBank/DDBJ databases">
        <authorList>
            <person name="Arsene-Ploetze F."/>
        </authorList>
    </citation>
    <scope>NUCLEOTIDE SEQUENCE</scope>
    <source>
        <strain evidence="3">DSM 42138</strain>
    </source>
</reference>
<keyword evidence="2" id="KW-0472">Membrane</keyword>
<dbReference type="EMBL" id="CAJSLV010000065">
    <property type="protein sequence ID" value="CAG6395742.1"/>
    <property type="molecule type" value="Genomic_DNA"/>
</dbReference>
<gene>
    <name evidence="3" type="ORF">SCOCK_350075</name>
</gene>
<feature type="compositionally biased region" description="Low complexity" evidence="1">
    <location>
        <begin position="267"/>
        <end position="334"/>
    </location>
</feature>
<feature type="transmembrane region" description="Helical" evidence="2">
    <location>
        <begin position="35"/>
        <end position="61"/>
    </location>
</feature>
<name>A0A9W4DUG2_9ACTN</name>
<evidence type="ECO:0000256" key="1">
    <source>
        <dbReference type="SAM" id="MobiDB-lite"/>
    </source>
</evidence>
<comment type="caution">
    <text evidence="3">The sequence shown here is derived from an EMBL/GenBank/DDBJ whole genome shotgun (WGS) entry which is preliminary data.</text>
</comment>
<protein>
    <submittedName>
        <fullName evidence="3">Uncharacterized protein</fullName>
    </submittedName>
</protein>
<keyword evidence="4" id="KW-1185">Reference proteome</keyword>
<proteinExistence type="predicted"/>
<accession>A0A9W4DUG2</accession>
<evidence type="ECO:0000256" key="2">
    <source>
        <dbReference type="SAM" id="Phobius"/>
    </source>
</evidence>
<keyword evidence="2" id="KW-0812">Transmembrane</keyword>
<dbReference type="AlphaFoldDB" id="A0A9W4DUG2"/>
<feature type="region of interest" description="Disordered" evidence="1">
    <location>
        <begin position="208"/>
        <end position="334"/>
    </location>
</feature>
<keyword evidence="2" id="KW-1133">Transmembrane helix</keyword>